<reference evidence="1 2" key="1">
    <citation type="journal article" date="2020" name="Cell">
        <title>Large-Scale Comparative Analyses of Tick Genomes Elucidate Their Genetic Diversity and Vector Capacities.</title>
        <authorList>
            <consortium name="Tick Genome and Microbiome Consortium (TIGMIC)"/>
            <person name="Jia N."/>
            <person name="Wang J."/>
            <person name="Shi W."/>
            <person name="Du L."/>
            <person name="Sun Y."/>
            <person name="Zhan W."/>
            <person name="Jiang J.F."/>
            <person name="Wang Q."/>
            <person name="Zhang B."/>
            <person name="Ji P."/>
            <person name="Bell-Sakyi L."/>
            <person name="Cui X.M."/>
            <person name="Yuan T.T."/>
            <person name="Jiang B.G."/>
            <person name="Yang W.F."/>
            <person name="Lam T.T."/>
            <person name="Chang Q.C."/>
            <person name="Ding S.J."/>
            <person name="Wang X.J."/>
            <person name="Zhu J.G."/>
            <person name="Ruan X.D."/>
            <person name="Zhao L."/>
            <person name="Wei J.T."/>
            <person name="Ye R.Z."/>
            <person name="Que T.C."/>
            <person name="Du C.H."/>
            <person name="Zhou Y.H."/>
            <person name="Cheng J.X."/>
            <person name="Dai P.F."/>
            <person name="Guo W.B."/>
            <person name="Han X.H."/>
            <person name="Huang E.J."/>
            <person name="Li L.F."/>
            <person name="Wei W."/>
            <person name="Gao Y.C."/>
            <person name="Liu J.Z."/>
            <person name="Shao H.Z."/>
            <person name="Wang X."/>
            <person name="Wang C.C."/>
            <person name="Yang T.C."/>
            <person name="Huo Q.B."/>
            <person name="Li W."/>
            <person name="Chen H.Y."/>
            <person name="Chen S.E."/>
            <person name="Zhou L.G."/>
            <person name="Ni X.B."/>
            <person name="Tian J.H."/>
            <person name="Sheng Y."/>
            <person name="Liu T."/>
            <person name="Pan Y.S."/>
            <person name="Xia L.Y."/>
            <person name="Li J."/>
            <person name="Zhao F."/>
            <person name="Cao W.C."/>
        </authorList>
    </citation>
    <scope>NUCLEOTIDE SEQUENCE [LARGE SCALE GENOMIC DNA]</scope>
    <source>
        <strain evidence="1">Iper-2018</strain>
    </source>
</reference>
<name>A0AC60Q961_IXOPE</name>
<organism evidence="1 2">
    <name type="scientific">Ixodes persulcatus</name>
    <name type="common">Taiga tick</name>
    <dbReference type="NCBI Taxonomy" id="34615"/>
    <lineage>
        <taxon>Eukaryota</taxon>
        <taxon>Metazoa</taxon>
        <taxon>Ecdysozoa</taxon>
        <taxon>Arthropoda</taxon>
        <taxon>Chelicerata</taxon>
        <taxon>Arachnida</taxon>
        <taxon>Acari</taxon>
        <taxon>Parasitiformes</taxon>
        <taxon>Ixodida</taxon>
        <taxon>Ixodoidea</taxon>
        <taxon>Ixodidae</taxon>
        <taxon>Ixodinae</taxon>
        <taxon>Ixodes</taxon>
    </lineage>
</organism>
<evidence type="ECO:0000313" key="1">
    <source>
        <dbReference type="EMBL" id="KAG0430183.1"/>
    </source>
</evidence>
<accession>A0AC60Q961</accession>
<proteinExistence type="predicted"/>
<evidence type="ECO:0000313" key="2">
    <source>
        <dbReference type="Proteomes" id="UP000805193"/>
    </source>
</evidence>
<sequence>MYLQIFISDEKDAAGRRQWEVSPDRVLQIARSYRSNERQDDASETTTVSGRRVHSRQGHGASQAFLNGAATDAAALDEKFRSKVLSDNDVASHLRAGHQALSARGLDRGHQERSPEAADQDRRGQTAGDIQDSKDTKKEEYGAQIFPERYPPSRYRPKTSLRLEGAQEYVTTSSDYFSAKHVDQAAAGVFEDARLKKASSSRGQAHRPKTSLWFEGKSHFSTTASDDFKAWEQTEAVTRHLRPRRFDDPIYDVEVAETEGDSKKRRTEADVAEAAESLVTSQEPHLEAREQHEKDLPHLSTQKIGIEDAARLEMQEYGVAPEDPTSRKKSTSTRKKPAGSRSTKEKRKSTNGTSMADMAGYFHPDVPIPFYPKDNLRMASGEMDLHTTNEMEYYKKKMERVRPVKPKSLSKLFGNSSGCSSADSDPRAAASRKGRRHWREKESHFIADADDRWQAAGLVSGHGETRTERDIDHVMQKRRFKGRRKPYFPEENLRLEGPTSYKTTNSEAYKNYDTRGTAAAPRRPQSHDVFQKYSATEDELRRIKNGDKSKTHISLFGRKDSTELIAEIQGLLSPQSKRKNEKRSKPGSEVFEKPVPVRPETSLRVVDGENGRDFTTTTSDAFKDRLGDSFQPRKPYYPKPNITSEGHMTFDTSNQNEYARKTVIEVPVPVRPVSTLKLSGDSSSYVVRNEDKIGYSKEVPSSVEARYPIRKTESSIVLGEDTIDYHTTSQAEYKKWEHEQRCYAERVEENYRKTKRDRFKTYTRPKGADPKSDKQHRPSGDVLTTTQAAFKPVTVERPQPFRPTSNLKIRNEQCSTEMSTTTRETFKKVTPTARVKPIKREPCLRKLGEDDDPMPKTTTSGEAYCEVKIPPKPEPYRPSDNLKVTGEMTFSTTTQEAFTSRSHRKNVEVVERTKPVKREAVVKDIIFPAPEAVSSPGSRGSGRKDDSAEVLRSVENVRERDSFTRFRKPSRDRPQTSQKVGEGEFHHVTSSMAEHQDRAAKHWKYSRVAELSGASTDECPAAFLNTDKSEYVFKEVIGEHRFYLPAVQ</sequence>
<keyword evidence="2" id="KW-1185">Reference proteome</keyword>
<dbReference type="Proteomes" id="UP000805193">
    <property type="component" value="Unassembled WGS sequence"/>
</dbReference>
<gene>
    <name evidence="1" type="ORF">HPB47_022919</name>
</gene>
<protein>
    <submittedName>
        <fullName evidence="1">Uncharacterized protein</fullName>
    </submittedName>
</protein>
<dbReference type="EMBL" id="JABSTQ010009345">
    <property type="protein sequence ID" value="KAG0430183.1"/>
    <property type="molecule type" value="Genomic_DNA"/>
</dbReference>
<comment type="caution">
    <text evidence="1">The sequence shown here is derived from an EMBL/GenBank/DDBJ whole genome shotgun (WGS) entry which is preliminary data.</text>
</comment>